<proteinExistence type="predicted"/>
<evidence type="ECO:0000313" key="3">
    <source>
        <dbReference type="EMBL" id="OQR69373.1"/>
    </source>
</evidence>
<dbReference type="PANTHER" id="PTHR23389">
    <property type="entry name" value="CHROMOSOME TRANSMISSION FIDELITY FACTOR 18"/>
    <property type="match status" value="1"/>
</dbReference>
<feature type="compositionally biased region" description="Basic and acidic residues" evidence="1">
    <location>
        <begin position="109"/>
        <end position="124"/>
    </location>
</feature>
<feature type="region of interest" description="Disordered" evidence="1">
    <location>
        <begin position="108"/>
        <end position="130"/>
    </location>
</feature>
<dbReference type="InterPro" id="IPR027417">
    <property type="entry name" value="P-loop_NTPase"/>
</dbReference>
<accession>A0A1V9X7M3</accession>
<dbReference type="GO" id="GO:0005634">
    <property type="term" value="C:nucleus"/>
    <property type="evidence" value="ECO:0007669"/>
    <property type="project" value="TreeGrafter"/>
</dbReference>
<keyword evidence="4" id="KW-1185">Reference proteome</keyword>
<dbReference type="STRING" id="418985.A0A1V9X7M3"/>
<comment type="caution">
    <text evidence="3">The sequence shown here is derived from an EMBL/GenBank/DDBJ whole genome shotgun (WGS) entry which is preliminary data.</text>
</comment>
<organism evidence="3 4">
    <name type="scientific">Tropilaelaps mercedesae</name>
    <dbReference type="NCBI Taxonomy" id="418985"/>
    <lineage>
        <taxon>Eukaryota</taxon>
        <taxon>Metazoa</taxon>
        <taxon>Ecdysozoa</taxon>
        <taxon>Arthropoda</taxon>
        <taxon>Chelicerata</taxon>
        <taxon>Arachnida</taxon>
        <taxon>Acari</taxon>
        <taxon>Parasitiformes</taxon>
        <taxon>Mesostigmata</taxon>
        <taxon>Gamasina</taxon>
        <taxon>Dermanyssoidea</taxon>
        <taxon>Laelapidae</taxon>
        <taxon>Tropilaelaps</taxon>
    </lineage>
</organism>
<dbReference type="SMART" id="SM00382">
    <property type="entry name" value="AAA"/>
    <property type="match status" value="1"/>
</dbReference>
<dbReference type="SUPFAM" id="SSF52540">
    <property type="entry name" value="P-loop containing nucleoside triphosphate hydrolases"/>
    <property type="match status" value="1"/>
</dbReference>
<feature type="domain" description="AAA+ ATPase" evidence="2">
    <location>
        <begin position="21"/>
        <end position="294"/>
    </location>
</feature>
<dbReference type="Proteomes" id="UP000192247">
    <property type="component" value="Unassembled WGS sequence"/>
</dbReference>
<dbReference type="GO" id="GO:0005524">
    <property type="term" value="F:ATP binding"/>
    <property type="evidence" value="ECO:0007669"/>
    <property type="project" value="InterPro"/>
</dbReference>
<name>A0A1V9X7M3_9ACAR</name>
<dbReference type="GO" id="GO:0016887">
    <property type="term" value="F:ATP hydrolysis activity"/>
    <property type="evidence" value="ECO:0007669"/>
    <property type="project" value="InterPro"/>
</dbReference>
<reference evidence="3 4" key="1">
    <citation type="journal article" date="2017" name="Gigascience">
        <title>Draft genome of the honey bee ectoparasitic mite, Tropilaelaps mercedesae, is shaped by the parasitic life history.</title>
        <authorList>
            <person name="Dong X."/>
            <person name="Armstrong S.D."/>
            <person name="Xia D."/>
            <person name="Makepeace B.L."/>
            <person name="Darby A.C."/>
            <person name="Kadowaki T."/>
        </authorList>
    </citation>
    <scope>NUCLEOTIDE SEQUENCE [LARGE SCALE GENOMIC DNA]</scope>
    <source>
        <strain evidence="3">Wuxi-XJTLU</strain>
    </source>
</reference>
<dbReference type="GO" id="GO:0061860">
    <property type="term" value="F:DNA clamp unloader activity"/>
    <property type="evidence" value="ECO:0007669"/>
    <property type="project" value="TreeGrafter"/>
</dbReference>
<dbReference type="InterPro" id="IPR003959">
    <property type="entry name" value="ATPase_AAA_core"/>
</dbReference>
<sequence>MDESSLQNDFRILCESVQDGLSNAMFITGPPGVGKTALVYYIARILGYTVLEVNSSSERSGRRVLADLQEATQSLHVEGTNMSPSKGVGSFFRPVLGSTRVAGCAVTKQPKERNGPRAVRREKSVGGSTLSTNTRGTISSFFSSLKADKQNNGAIAEVLQISDQSSNEVTDCTANGTKGERRSSIKSFFKSAKKNANREPFEGNRARHASARTDACSQTLEKEAQKIKCSKSTIILFDDIDVIFDDDGDEGFWVALETMLRNSKKPCILTATRDYDSIIKRCRPLQNVPVVQLHRPSPTQVAALLKKIGKTENRDLSNYSVNFMCQYLASDVRRTLLQIEFETISPGLKQTIYPIDRSLGSLLTSGYNCVNQAISIQTAFKKSGFNAFYASLEQCLPFKFEDIVLRKPSSISPCTATFVPSSESRNHYEDDHKKIAMTRFHSDTLNDLSEVFDKLAQFDVFTGCLDRMGEECLPNYERAKRWMEQRPFEFQDVNPRISEELLEIGSTVLIASVIRPLKKISERCAALDHSDQLELHLPRVASSLEFHNIHKKLKRVRTNERALEDVLSHFPVGRPLARDYLFFLTLVCEAEAERRGKPNGKRHNRFLHYLPQIGLSLGPEQIERIANLWV</sequence>
<dbReference type="PANTHER" id="PTHR23389:SF21">
    <property type="entry name" value="ATPASE FAMILY AAA DOMAIN-CONTAINING PROTEIN 5"/>
    <property type="match status" value="1"/>
</dbReference>
<dbReference type="InParanoid" id="A0A1V9X7M3"/>
<protein>
    <recommendedName>
        <fullName evidence="2">AAA+ ATPase domain-containing protein</fullName>
    </recommendedName>
</protein>
<dbReference type="OrthoDB" id="9996895at2759"/>
<dbReference type="Gene3D" id="3.40.50.300">
    <property type="entry name" value="P-loop containing nucleotide triphosphate hydrolases"/>
    <property type="match status" value="2"/>
</dbReference>
<gene>
    <name evidence="3" type="ORF">BIW11_01859</name>
</gene>
<evidence type="ECO:0000256" key="1">
    <source>
        <dbReference type="SAM" id="MobiDB-lite"/>
    </source>
</evidence>
<dbReference type="InterPro" id="IPR003593">
    <property type="entry name" value="AAA+_ATPase"/>
</dbReference>
<dbReference type="GO" id="GO:0003677">
    <property type="term" value="F:DNA binding"/>
    <property type="evidence" value="ECO:0007669"/>
    <property type="project" value="TreeGrafter"/>
</dbReference>
<evidence type="ECO:0000313" key="4">
    <source>
        <dbReference type="Proteomes" id="UP000192247"/>
    </source>
</evidence>
<dbReference type="EMBL" id="MNPL01021351">
    <property type="protein sequence ID" value="OQR69373.1"/>
    <property type="molecule type" value="Genomic_DNA"/>
</dbReference>
<dbReference type="Pfam" id="PF00004">
    <property type="entry name" value="AAA"/>
    <property type="match status" value="1"/>
</dbReference>
<dbReference type="AlphaFoldDB" id="A0A1V9X7M3"/>
<evidence type="ECO:0000259" key="2">
    <source>
        <dbReference type="SMART" id="SM00382"/>
    </source>
</evidence>
<dbReference type="CDD" id="cd00009">
    <property type="entry name" value="AAA"/>
    <property type="match status" value="1"/>
</dbReference>